<dbReference type="EMBL" id="JAAQPH010000018">
    <property type="protein sequence ID" value="NIA71047.1"/>
    <property type="molecule type" value="Genomic_DNA"/>
</dbReference>
<sequence>MLIAVTRPREDAEGLIAALAARGHDVVLEPLLTIQPRADVDWPAGADKVQALAITSASGLRAFARLDKRRDLPVFAVGDASAAAARAAGFTQVASAAGTVEDLAQLLRESLQPAAGAILQPAASKLAGDLKGDLEAAGFEVLRAVLYDAQAARRLSSAFLGHINSGLIDAVTLFSPRTAATFASLIGEAGLNGACRAMVALCLSDAVAEQISDLPWRQVLVAGRPDQDALLARLDALAGRGE</sequence>
<dbReference type="RefSeq" id="WP_167228275.1">
    <property type="nucleotide sequence ID" value="NZ_JAAQPH010000018.1"/>
</dbReference>
<proteinExistence type="inferred from homology"/>
<evidence type="ECO:0000259" key="10">
    <source>
        <dbReference type="Pfam" id="PF02602"/>
    </source>
</evidence>
<dbReference type="GO" id="GO:0004852">
    <property type="term" value="F:uroporphyrinogen-III synthase activity"/>
    <property type="evidence" value="ECO:0007669"/>
    <property type="project" value="UniProtKB-UniRule"/>
</dbReference>
<evidence type="ECO:0000256" key="3">
    <source>
        <dbReference type="ARBA" id="ARBA00013109"/>
    </source>
</evidence>
<evidence type="ECO:0000256" key="8">
    <source>
        <dbReference type="ARBA" id="ARBA00048617"/>
    </source>
</evidence>
<dbReference type="AlphaFoldDB" id="A0A967F0Y1"/>
<name>A0A967F0Y1_9PROT</name>
<dbReference type="SUPFAM" id="SSF69618">
    <property type="entry name" value="HemD-like"/>
    <property type="match status" value="1"/>
</dbReference>
<comment type="pathway">
    <text evidence="1 9">Porphyrin-containing compound metabolism; protoporphyrin-IX biosynthesis; coproporphyrinogen-III from 5-aminolevulinate: step 3/4.</text>
</comment>
<dbReference type="EC" id="4.2.1.75" evidence="3 9"/>
<keyword evidence="4 9" id="KW-0456">Lyase</keyword>
<evidence type="ECO:0000256" key="2">
    <source>
        <dbReference type="ARBA" id="ARBA00008133"/>
    </source>
</evidence>
<evidence type="ECO:0000256" key="7">
    <source>
        <dbReference type="ARBA" id="ARBA00040167"/>
    </source>
</evidence>
<evidence type="ECO:0000313" key="11">
    <source>
        <dbReference type="EMBL" id="NIA71047.1"/>
    </source>
</evidence>
<feature type="domain" description="Tetrapyrrole biosynthesis uroporphyrinogen III synthase" evidence="10">
    <location>
        <begin position="15"/>
        <end position="231"/>
    </location>
</feature>
<evidence type="ECO:0000256" key="5">
    <source>
        <dbReference type="ARBA" id="ARBA00023244"/>
    </source>
</evidence>
<reference evidence="11" key="1">
    <citation type="submission" date="2020-03" db="EMBL/GenBank/DDBJ databases">
        <title>Genome of Pelagibius litoralis DSM 21314T.</title>
        <authorList>
            <person name="Wang G."/>
        </authorList>
    </citation>
    <scope>NUCLEOTIDE SEQUENCE</scope>
    <source>
        <strain evidence="11">DSM 21314</strain>
    </source>
</reference>
<evidence type="ECO:0000313" key="12">
    <source>
        <dbReference type="Proteomes" id="UP000761264"/>
    </source>
</evidence>
<keyword evidence="12" id="KW-1185">Reference proteome</keyword>
<accession>A0A967F0Y1</accession>
<keyword evidence="5 9" id="KW-0627">Porphyrin biosynthesis</keyword>
<dbReference type="PANTHER" id="PTHR38042:SF1">
    <property type="entry name" value="UROPORPHYRINOGEN-III SYNTHASE, CHLOROPLASTIC"/>
    <property type="match status" value="1"/>
</dbReference>
<dbReference type="GO" id="GO:0006782">
    <property type="term" value="P:protoporphyrinogen IX biosynthetic process"/>
    <property type="evidence" value="ECO:0007669"/>
    <property type="project" value="UniProtKB-UniRule"/>
</dbReference>
<evidence type="ECO:0000256" key="9">
    <source>
        <dbReference type="RuleBase" id="RU366031"/>
    </source>
</evidence>
<dbReference type="CDD" id="cd06578">
    <property type="entry name" value="HemD"/>
    <property type="match status" value="1"/>
</dbReference>
<dbReference type="Proteomes" id="UP000761264">
    <property type="component" value="Unassembled WGS sequence"/>
</dbReference>
<organism evidence="11 12">
    <name type="scientific">Pelagibius litoralis</name>
    <dbReference type="NCBI Taxonomy" id="374515"/>
    <lineage>
        <taxon>Bacteria</taxon>
        <taxon>Pseudomonadati</taxon>
        <taxon>Pseudomonadota</taxon>
        <taxon>Alphaproteobacteria</taxon>
        <taxon>Rhodospirillales</taxon>
        <taxon>Rhodovibrionaceae</taxon>
        <taxon>Pelagibius</taxon>
    </lineage>
</organism>
<comment type="similarity">
    <text evidence="2 9">Belongs to the uroporphyrinogen-III synthase family.</text>
</comment>
<dbReference type="GO" id="GO:0006780">
    <property type="term" value="P:uroporphyrinogen III biosynthetic process"/>
    <property type="evidence" value="ECO:0007669"/>
    <property type="project" value="UniProtKB-UniRule"/>
</dbReference>
<dbReference type="InterPro" id="IPR003754">
    <property type="entry name" value="4pyrrol_synth_uPrphyn_synth"/>
</dbReference>
<dbReference type="InterPro" id="IPR036108">
    <property type="entry name" value="4pyrrol_syn_uPrphyn_synt_sf"/>
</dbReference>
<evidence type="ECO:0000256" key="1">
    <source>
        <dbReference type="ARBA" id="ARBA00004772"/>
    </source>
</evidence>
<dbReference type="Gene3D" id="3.40.50.10090">
    <property type="match status" value="2"/>
</dbReference>
<dbReference type="InterPro" id="IPR039793">
    <property type="entry name" value="UROS/Hem4"/>
</dbReference>
<evidence type="ECO:0000256" key="4">
    <source>
        <dbReference type="ARBA" id="ARBA00023239"/>
    </source>
</evidence>
<protein>
    <recommendedName>
        <fullName evidence="7 9">Uroporphyrinogen-III synthase</fullName>
        <ecNumber evidence="3 9">4.2.1.75</ecNumber>
    </recommendedName>
</protein>
<comment type="catalytic activity">
    <reaction evidence="8 9">
        <text>hydroxymethylbilane = uroporphyrinogen III + H2O</text>
        <dbReference type="Rhea" id="RHEA:18965"/>
        <dbReference type="ChEBI" id="CHEBI:15377"/>
        <dbReference type="ChEBI" id="CHEBI:57308"/>
        <dbReference type="ChEBI" id="CHEBI:57845"/>
        <dbReference type="EC" id="4.2.1.75"/>
    </reaction>
</comment>
<evidence type="ECO:0000256" key="6">
    <source>
        <dbReference type="ARBA" id="ARBA00037589"/>
    </source>
</evidence>
<comment type="caution">
    <text evidence="11">The sequence shown here is derived from an EMBL/GenBank/DDBJ whole genome shotgun (WGS) entry which is preliminary data.</text>
</comment>
<dbReference type="Pfam" id="PF02602">
    <property type="entry name" value="HEM4"/>
    <property type="match status" value="1"/>
</dbReference>
<comment type="function">
    <text evidence="6 9">Catalyzes cyclization of the linear tetrapyrrole, hydroxymethylbilane, to the macrocyclic uroporphyrinogen III.</text>
</comment>
<dbReference type="PANTHER" id="PTHR38042">
    <property type="entry name" value="UROPORPHYRINOGEN-III SYNTHASE, CHLOROPLASTIC"/>
    <property type="match status" value="1"/>
</dbReference>
<gene>
    <name evidence="11" type="ORF">HBA54_20820</name>
</gene>